<comment type="caution">
    <text evidence="3">The sequence shown here is derived from an EMBL/GenBank/DDBJ whole genome shotgun (WGS) entry which is preliminary data.</text>
</comment>
<evidence type="ECO:0000256" key="1">
    <source>
        <dbReference type="SAM" id="SignalP"/>
    </source>
</evidence>
<dbReference type="AlphaFoldDB" id="A0A9P3PR44"/>
<feature type="chain" id="PRO_5040260086" evidence="1">
    <location>
        <begin position="22"/>
        <end position="635"/>
    </location>
</feature>
<feature type="domain" description="Non-reducing end beta-L-arabinofuranosidase-like GH127 middle" evidence="2">
    <location>
        <begin position="402"/>
        <end position="481"/>
    </location>
</feature>
<dbReference type="Pfam" id="PF20736">
    <property type="entry name" value="Glyco_hydro127M"/>
    <property type="match status" value="1"/>
</dbReference>
<evidence type="ECO:0000313" key="4">
    <source>
        <dbReference type="Proteomes" id="UP001063166"/>
    </source>
</evidence>
<sequence length="635" mass="69388">MIALQKVVGLALLALPGQVCGQLAPKRFLTIPLGNIKPAGWLMDQLIVQTNGLAGHLHEFYNYVAQTDWTGGTSAYSSLEEAGSYWFNAMVPNGVLVNSSAINTKTSQFLSYVLSHQDSTGWLGPEVGTTKPRYLWGRYPFFFGAIQMTEVNPALTDQVVTAMHKFVALANSMLKAGQGVEAWTATRWEDFVIALQWLYDYHPNGNEALLIDTMQRLKWTGVPWEKVFSKQYFPTTAVEHTPNPFNLPLTWHGVNMAEGLKALPATYRFTHNQSDLDTASLGWNLLFQYHGRPSGIYAADEYLAGLEAVRGTELCLVVETMFSGSYLYQVIGDPKFADRVERIAYNTLPGTLTGDMWSRQYLQQQNQIAAKNMNPNPFPNDGPYSNVFGLEPNYPCCTKSLVHLYLGPFSTTVTLASNNKVTATVDTLYPFSDTLTTTITATQAFTYYVRIPSWVVGGTIAINGAAPKALTPSNGLQAVQATAGTTKFVLNLPAAITTESRPHSSIAVQRGPLHYAFDIPRSQKVLARNSQQSLAVDLEFDATTAWQYAIDPATLKFNNSPPSSGKLPSPVFDSGKSPLTITVTACSIAWSTAGDTFAASPPTNPACTGAQKTLTLSPYGTTKLRIGKFPVFKST</sequence>
<dbReference type="InterPro" id="IPR049046">
    <property type="entry name" value="Beta-AFase-like_GH127_middle"/>
</dbReference>
<protein>
    <submittedName>
        <fullName evidence="3">Beta-L-arabinofuranosidase, GH127</fullName>
    </submittedName>
</protein>
<gene>
    <name evidence="3" type="ORF">LshimejAT787_0703360</name>
</gene>
<dbReference type="PANTHER" id="PTHR31151">
    <property type="entry name" value="PROLINE-TRNA LIGASE (DUF1680)"/>
    <property type="match status" value="1"/>
</dbReference>
<dbReference type="GO" id="GO:0005975">
    <property type="term" value="P:carbohydrate metabolic process"/>
    <property type="evidence" value="ECO:0007669"/>
    <property type="project" value="InterPro"/>
</dbReference>
<keyword evidence="4" id="KW-1185">Reference proteome</keyword>
<dbReference type="Proteomes" id="UP001063166">
    <property type="component" value="Unassembled WGS sequence"/>
</dbReference>
<proteinExistence type="predicted"/>
<feature type="signal peptide" evidence="1">
    <location>
        <begin position="1"/>
        <end position="21"/>
    </location>
</feature>
<evidence type="ECO:0000313" key="3">
    <source>
        <dbReference type="EMBL" id="GLB39826.1"/>
    </source>
</evidence>
<reference evidence="3" key="1">
    <citation type="submission" date="2022-07" db="EMBL/GenBank/DDBJ databases">
        <title>The genome of Lyophyllum shimeji provides insight into the initial evolution of ectomycorrhizal fungal genome.</title>
        <authorList>
            <person name="Kobayashi Y."/>
            <person name="Shibata T."/>
            <person name="Hirakawa H."/>
            <person name="Shigenobu S."/>
            <person name="Nishiyama T."/>
            <person name="Yamada A."/>
            <person name="Hasebe M."/>
            <person name="Kawaguchi M."/>
        </authorList>
    </citation>
    <scope>NUCLEOTIDE SEQUENCE</scope>
    <source>
        <strain evidence="3">AT787</strain>
    </source>
</reference>
<dbReference type="EMBL" id="BRPK01000007">
    <property type="protein sequence ID" value="GLB39826.1"/>
    <property type="molecule type" value="Genomic_DNA"/>
</dbReference>
<dbReference type="SUPFAM" id="SSF48208">
    <property type="entry name" value="Six-hairpin glycosidases"/>
    <property type="match status" value="1"/>
</dbReference>
<organism evidence="3 4">
    <name type="scientific">Lyophyllum shimeji</name>
    <name type="common">Hon-shimeji</name>
    <name type="synonym">Tricholoma shimeji</name>
    <dbReference type="NCBI Taxonomy" id="47721"/>
    <lineage>
        <taxon>Eukaryota</taxon>
        <taxon>Fungi</taxon>
        <taxon>Dikarya</taxon>
        <taxon>Basidiomycota</taxon>
        <taxon>Agaricomycotina</taxon>
        <taxon>Agaricomycetes</taxon>
        <taxon>Agaricomycetidae</taxon>
        <taxon>Agaricales</taxon>
        <taxon>Tricholomatineae</taxon>
        <taxon>Lyophyllaceae</taxon>
        <taxon>Lyophyllum</taxon>
    </lineage>
</organism>
<dbReference type="PANTHER" id="PTHR31151:SF0">
    <property type="entry name" value="PROLINE-TRNA LIGASE (DUF1680)"/>
    <property type="match status" value="1"/>
</dbReference>
<dbReference type="OrthoDB" id="5358475at2759"/>
<evidence type="ECO:0000259" key="2">
    <source>
        <dbReference type="Pfam" id="PF20736"/>
    </source>
</evidence>
<keyword evidence="1" id="KW-0732">Signal</keyword>
<name>A0A9P3PR44_LYOSH</name>
<accession>A0A9P3PR44</accession>
<dbReference type="InterPro" id="IPR008928">
    <property type="entry name" value="6-hairpin_glycosidase_sf"/>
</dbReference>